<evidence type="ECO:0000256" key="4">
    <source>
        <dbReference type="ARBA" id="ARBA00012438"/>
    </source>
</evidence>
<evidence type="ECO:0000259" key="19">
    <source>
        <dbReference type="PROSITE" id="PS50113"/>
    </source>
</evidence>
<dbReference type="CDD" id="cd16922">
    <property type="entry name" value="HATPase_EvgS-ArcB-TorS-like"/>
    <property type="match status" value="1"/>
</dbReference>
<dbReference type="Pfam" id="PF00512">
    <property type="entry name" value="HisKA"/>
    <property type="match status" value="1"/>
</dbReference>
<dbReference type="GO" id="GO:0005886">
    <property type="term" value="C:plasma membrane"/>
    <property type="evidence" value="ECO:0007669"/>
    <property type="project" value="UniProtKB-SubCell"/>
</dbReference>
<evidence type="ECO:0000256" key="2">
    <source>
        <dbReference type="ARBA" id="ARBA00004496"/>
    </source>
</evidence>
<dbReference type="InterPro" id="IPR036641">
    <property type="entry name" value="HPT_dom_sf"/>
</dbReference>
<dbReference type="SMART" id="SM00091">
    <property type="entry name" value="PAS"/>
    <property type="match status" value="4"/>
</dbReference>
<dbReference type="PANTHER" id="PTHR45339:SF3">
    <property type="entry name" value="HISTIDINE KINASE"/>
    <property type="match status" value="1"/>
</dbReference>
<dbReference type="Pfam" id="PF13426">
    <property type="entry name" value="PAS_9"/>
    <property type="match status" value="3"/>
</dbReference>
<dbReference type="InterPro" id="IPR001610">
    <property type="entry name" value="PAC"/>
</dbReference>
<evidence type="ECO:0000256" key="5">
    <source>
        <dbReference type="ARBA" id="ARBA00022490"/>
    </source>
</evidence>
<protein>
    <recommendedName>
        <fullName evidence="14">Circadian input-output histidine kinase CikA</fullName>
        <ecNumber evidence="4">2.7.13.3</ecNumber>
    </recommendedName>
    <alternativeName>
        <fullName evidence="13">Sensory/regulatory protein RpfC</fullName>
    </alternativeName>
</protein>
<dbReference type="Pfam" id="PF13188">
    <property type="entry name" value="PAS_8"/>
    <property type="match status" value="1"/>
</dbReference>
<dbReference type="GO" id="GO:0000155">
    <property type="term" value="F:phosphorelay sensor kinase activity"/>
    <property type="evidence" value="ECO:0007669"/>
    <property type="project" value="InterPro"/>
</dbReference>
<proteinExistence type="inferred from homology"/>
<evidence type="ECO:0000256" key="1">
    <source>
        <dbReference type="ARBA" id="ARBA00000085"/>
    </source>
</evidence>
<gene>
    <name evidence="20" type="ORF">GJB61_13645</name>
</gene>
<dbReference type="InterPro" id="IPR003594">
    <property type="entry name" value="HATPase_dom"/>
</dbReference>
<evidence type="ECO:0000259" key="16">
    <source>
        <dbReference type="PROSITE" id="PS50109"/>
    </source>
</evidence>
<evidence type="ECO:0000256" key="6">
    <source>
        <dbReference type="ARBA" id="ARBA00022553"/>
    </source>
</evidence>
<evidence type="ECO:0000256" key="15">
    <source>
        <dbReference type="PROSITE-ProRule" id="PRU00169"/>
    </source>
</evidence>
<evidence type="ECO:0000256" key="14">
    <source>
        <dbReference type="ARBA" id="ARBA00074306"/>
    </source>
</evidence>
<comment type="catalytic activity">
    <reaction evidence="1">
        <text>ATP + protein L-histidine = ADP + protein N-phospho-L-histidine.</text>
        <dbReference type="EC" id="2.7.13.3"/>
    </reaction>
</comment>
<sequence length="1145" mass="129880">MVRIMDNKPTDLPTSTLNIDQITAVLACIGDGVITTDLAGSINYMNPVAEQLTGWSMLEAVGAPFDRVFPLINGLTEEPCISPIVLIQQNEIFKGLHKHSMLINKLEKRMYVSASCALIKTSDEQVTGAVVVFRDITTIKKMEDQLLLERNNFQAYFESAPIGMILVDGTLNLKQANAAAKHFITLNPLSESNKMRIGDHLGCIHSFESECGSAVACGNCDLHRSIRQVMQTGLSRLNLVIPYIQLENGIAQHYWYKISIVPMTSPKEKQVLVILDDITLQRKTEEQLIQAKDYYLSMFEKFPTLVWRSGLDKKYDYINKRWSQFTGRKPRKELGFGWAERIHPEDRSTSISTYLQAFEQRKSFENEHRLLRYDGEYRWVLDAGSPFYDMDGVFLGFIGAVFDITERKLAEEVLDKYRILSEEAHDTILFVNSQGQILDVNEAATHKYGYTRQELLELTVFQLRVDESVIIDQLSMAEQENAFFETIHHKKDGSPFPVEVSSTGTTIGGQRVIMSIIRDITERKHSEVALRDSEEKYRQLFNNSTEAIYLHEIMEDNPKFSRFIDVNEVACLWLGYSRDELIGMSPHDINSVSYRDKLKSMRATLKVGAHFTYDSVHVTKKGKEIPVEINVHCFNLMGKKVLLSMVRDTTERKKVENELKVTRDEAERANKAKSEFLANMSHEIRTPLNGMIGMIDLTLLTPINDEQAENLHAAKSCANALLVLINDVLDYSKLEVGKMRIDQINFSLKELIEKIIKTLSPTAHAKRLNFDYTFSSEVPAFVNGDPNRLQQVLNNLLNNAIKFTDNGRISLSVKCQEVHGDSLTLLFIVNDTGIGIAEHEQKELFKTFSQVDSSITRRYGGTGLGLAISKQLVENMGGRVWVESVKGQGSAFLFTIQFKSALSVVIEQPKLPALTVPHHSLSILVAEDDPVNRLVLTRMLKSLNYQVEVAENGIEVLRRLEHKNYDLILMDVQMPLMDGIEVTRKIRQSEGSIRHTPIIAITAYALHGDREKCLSAGMDDYIPKPIRMEELQLFLEKWTGPTIKISADGELILAEANLSLKMMNDGEALLELQRCIEELELIIQDPDLTQIEDLAHCIKNKCILLGNEELKATFFRIELAARRGKIDEVLGYVSKAQLEYARYYQ</sequence>
<dbReference type="PROSITE" id="PS50113">
    <property type="entry name" value="PAC"/>
    <property type="match status" value="2"/>
</dbReference>
<dbReference type="InterPro" id="IPR004358">
    <property type="entry name" value="Sig_transdc_His_kin-like_C"/>
</dbReference>
<evidence type="ECO:0000256" key="11">
    <source>
        <dbReference type="ARBA" id="ARBA00023012"/>
    </source>
</evidence>
<feature type="domain" description="Histidine kinase" evidence="16">
    <location>
        <begin position="679"/>
        <end position="900"/>
    </location>
</feature>
<evidence type="ECO:0000259" key="17">
    <source>
        <dbReference type="PROSITE" id="PS50110"/>
    </source>
</evidence>
<dbReference type="SUPFAM" id="SSF55785">
    <property type="entry name" value="PYP-like sensor domain (PAS domain)"/>
    <property type="match status" value="5"/>
</dbReference>
<dbReference type="GO" id="GO:0032991">
    <property type="term" value="C:protein-containing complex"/>
    <property type="evidence" value="ECO:0007669"/>
    <property type="project" value="UniProtKB-ARBA"/>
</dbReference>
<evidence type="ECO:0000313" key="21">
    <source>
        <dbReference type="Proteomes" id="UP000463051"/>
    </source>
</evidence>
<comment type="similarity">
    <text evidence="3">In the N-terminal section; belongs to the phytochrome family.</text>
</comment>
<dbReference type="SUPFAM" id="SSF47226">
    <property type="entry name" value="Histidine-containing phosphotransfer domain, HPT domain"/>
    <property type="match status" value="1"/>
</dbReference>
<evidence type="ECO:0000256" key="10">
    <source>
        <dbReference type="ARBA" id="ARBA00022840"/>
    </source>
</evidence>
<feature type="domain" description="PAS" evidence="18">
    <location>
        <begin position="18"/>
        <end position="62"/>
    </location>
</feature>
<comment type="subunit">
    <text evidence="12">At low DSF concentrations, interacts with RpfF.</text>
</comment>
<dbReference type="AlphaFoldDB" id="A0A7X2L240"/>
<dbReference type="Pfam" id="PF02518">
    <property type="entry name" value="HATPase_c"/>
    <property type="match status" value="1"/>
</dbReference>
<feature type="domain" description="PAC" evidence="19">
    <location>
        <begin position="480"/>
        <end position="532"/>
    </location>
</feature>
<evidence type="ECO:0000259" key="18">
    <source>
        <dbReference type="PROSITE" id="PS50112"/>
    </source>
</evidence>
<feature type="domain" description="Response regulatory" evidence="17">
    <location>
        <begin position="922"/>
        <end position="1039"/>
    </location>
</feature>
<dbReference type="InterPro" id="IPR013655">
    <property type="entry name" value="PAS_fold_3"/>
</dbReference>
<dbReference type="InterPro" id="IPR036890">
    <property type="entry name" value="HATPase_C_sf"/>
</dbReference>
<dbReference type="CDD" id="cd00082">
    <property type="entry name" value="HisKA"/>
    <property type="match status" value="1"/>
</dbReference>
<dbReference type="CDD" id="cd17546">
    <property type="entry name" value="REC_hyHK_CKI1_RcsC-like"/>
    <property type="match status" value="1"/>
</dbReference>
<dbReference type="SMART" id="SM00086">
    <property type="entry name" value="PAC"/>
    <property type="match status" value="2"/>
</dbReference>
<dbReference type="InterPro" id="IPR001789">
    <property type="entry name" value="Sig_transdc_resp-reg_receiver"/>
</dbReference>
<dbReference type="SUPFAM" id="SSF47384">
    <property type="entry name" value="Homodimeric domain of signal transducing histidine kinase"/>
    <property type="match status" value="1"/>
</dbReference>
<dbReference type="CDD" id="cd00130">
    <property type="entry name" value="PAS"/>
    <property type="match status" value="4"/>
</dbReference>
<evidence type="ECO:0000256" key="12">
    <source>
        <dbReference type="ARBA" id="ARBA00064003"/>
    </source>
</evidence>
<evidence type="ECO:0000256" key="8">
    <source>
        <dbReference type="ARBA" id="ARBA00022741"/>
    </source>
</evidence>
<dbReference type="NCBIfam" id="TIGR00229">
    <property type="entry name" value="sensory_box"/>
    <property type="match status" value="4"/>
</dbReference>
<dbReference type="InterPro" id="IPR011006">
    <property type="entry name" value="CheY-like_superfamily"/>
</dbReference>
<dbReference type="PROSITE" id="PS50110">
    <property type="entry name" value="RESPONSE_REGULATORY"/>
    <property type="match status" value="1"/>
</dbReference>
<feature type="domain" description="PAS" evidence="18">
    <location>
        <begin position="413"/>
        <end position="456"/>
    </location>
</feature>
<evidence type="ECO:0000256" key="9">
    <source>
        <dbReference type="ARBA" id="ARBA00022777"/>
    </source>
</evidence>
<dbReference type="EMBL" id="WJXB01000004">
    <property type="protein sequence ID" value="MRN54024.1"/>
    <property type="molecule type" value="Genomic_DNA"/>
</dbReference>
<dbReference type="InterPro" id="IPR005467">
    <property type="entry name" value="His_kinase_dom"/>
</dbReference>
<feature type="modified residue" description="4-aspartylphosphate" evidence="15">
    <location>
        <position position="971"/>
    </location>
</feature>
<dbReference type="PROSITE" id="PS50109">
    <property type="entry name" value="HIS_KIN"/>
    <property type="match status" value="1"/>
</dbReference>
<dbReference type="Proteomes" id="UP000463051">
    <property type="component" value="Unassembled WGS sequence"/>
</dbReference>
<dbReference type="GO" id="GO:0005524">
    <property type="term" value="F:ATP binding"/>
    <property type="evidence" value="ECO:0007669"/>
    <property type="project" value="UniProtKB-KW"/>
</dbReference>
<dbReference type="GO" id="GO:0005737">
    <property type="term" value="C:cytoplasm"/>
    <property type="evidence" value="ECO:0007669"/>
    <property type="project" value="UniProtKB-SubCell"/>
</dbReference>
<evidence type="ECO:0000256" key="13">
    <source>
        <dbReference type="ARBA" id="ARBA00068150"/>
    </source>
</evidence>
<dbReference type="PROSITE" id="PS50112">
    <property type="entry name" value="PAS"/>
    <property type="match status" value="3"/>
</dbReference>
<reference evidence="20 21" key="1">
    <citation type="submission" date="2019-11" db="EMBL/GenBank/DDBJ databases">
        <title>Paenibacillus monticola sp. nov., a novel PGPR strain isolated from mountain sample in China.</title>
        <authorList>
            <person name="Zhao Q."/>
            <person name="Li H.-P."/>
            <person name="Zhang J.-L."/>
        </authorList>
    </citation>
    <scope>NUCLEOTIDE SEQUENCE [LARGE SCALE GENOMIC DNA]</scope>
    <source>
        <strain evidence="20 21">LC-T2</strain>
    </source>
</reference>
<keyword evidence="9" id="KW-0418">Kinase</keyword>
<dbReference type="PRINTS" id="PR00344">
    <property type="entry name" value="BCTRLSENSOR"/>
</dbReference>
<dbReference type="Gene3D" id="3.30.450.20">
    <property type="entry name" value="PAS domain"/>
    <property type="match status" value="5"/>
</dbReference>
<dbReference type="FunFam" id="3.30.565.10:FF:000010">
    <property type="entry name" value="Sensor histidine kinase RcsC"/>
    <property type="match status" value="1"/>
</dbReference>
<evidence type="ECO:0000313" key="20">
    <source>
        <dbReference type="EMBL" id="MRN54024.1"/>
    </source>
</evidence>
<dbReference type="SUPFAM" id="SSF55874">
    <property type="entry name" value="ATPase domain of HSP90 chaperone/DNA topoisomerase II/histidine kinase"/>
    <property type="match status" value="1"/>
</dbReference>
<feature type="domain" description="PAC" evidence="19">
    <location>
        <begin position="364"/>
        <end position="416"/>
    </location>
</feature>
<dbReference type="SUPFAM" id="SSF52172">
    <property type="entry name" value="CheY-like"/>
    <property type="match status" value="1"/>
</dbReference>
<dbReference type="Gene3D" id="3.30.565.10">
    <property type="entry name" value="Histidine kinase-like ATPase, C-terminal domain"/>
    <property type="match status" value="1"/>
</dbReference>
<dbReference type="SMART" id="SM00448">
    <property type="entry name" value="REC"/>
    <property type="match status" value="1"/>
</dbReference>
<comment type="caution">
    <text evidence="20">The sequence shown here is derived from an EMBL/GenBank/DDBJ whole genome shotgun (WGS) entry which is preliminary data.</text>
</comment>
<accession>A0A7X2L240</accession>
<dbReference type="Pfam" id="PF00072">
    <property type="entry name" value="Response_reg"/>
    <property type="match status" value="1"/>
</dbReference>
<dbReference type="FunFam" id="1.10.287.130:FF:000002">
    <property type="entry name" value="Two-component osmosensing histidine kinase"/>
    <property type="match status" value="1"/>
</dbReference>
<evidence type="ECO:0000256" key="3">
    <source>
        <dbReference type="ARBA" id="ARBA00006402"/>
    </source>
</evidence>
<keyword evidence="8" id="KW-0547">Nucleotide-binding</keyword>
<dbReference type="InterPro" id="IPR000014">
    <property type="entry name" value="PAS"/>
</dbReference>
<keyword evidence="10" id="KW-0067">ATP-binding</keyword>
<keyword evidence="21" id="KW-1185">Reference proteome</keyword>
<keyword evidence="11" id="KW-0902">Two-component regulatory system</keyword>
<dbReference type="Pfam" id="PF08447">
    <property type="entry name" value="PAS_3"/>
    <property type="match status" value="1"/>
</dbReference>
<dbReference type="SMART" id="SM00387">
    <property type="entry name" value="HATPase_c"/>
    <property type="match status" value="1"/>
</dbReference>
<dbReference type="EC" id="2.7.13.3" evidence="4"/>
<dbReference type="InterPro" id="IPR003661">
    <property type="entry name" value="HisK_dim/P_dom"/>
</dbReference>
<evidence type="ECO:0000256" key="7">
    <source>
        <dbReference type="ARBA" id="ARBA00022679"/>
    </source>
</evidence>
<comment type="subcellular location">
    <subcellularLocation>
        <location evidence="2">Cytoplasm</location>
    </subcellularLocation>
</comment>
<dbReference type="PANTHER" id="PTHR45339">
    <property type="entry name" value="HYBRID SIGNAL TRANSDUCTION HISTIDINE KINASE J"/>
    <property type="match status" value="1"/>
</dbReference>
<keyword evidence="5" id="KW-0963">Cytoplasm</keyword>
<keyword evidence="7" id="KW-0808">Transferase</keyword>
<dbReference type="Gene3D" id="1.10.287.130">
    <property type="match status" value="1"/>
</dbReference>
<dbReference type="FunFam" id="3.30.450.20:FF:000099">
    <property type="entry name" value="Sensory box sensor histidine kinase"/>
    <property type="match status" value="1"/>
</dbReference>
<dbReference type="InterPro" id="IPR000700">
    <property type="entry name" value="PAS-assoc_C"/>
</dbReference>
<keyword evidence="6 15" id="KW-0597">Phosphoprotein</keyword>
<dbReference type="InterPro" id="IPR035965">
    <property type="entry name" value="PAS-like_dom_sf"/>
</dbReference>
<feature type="domain" description="PAS" evidence="18">
    <location>
        <begin position="533"/>
        <end position="606"/>
    </location>
</feature>
<name>A0A7X2L240_9BACL</name>
<dbReference type="Gene3D" id="3.40.50.2300">
    <property type="match status" value="1"/>
</dbReference>
<dbReference type="SMART" id="SM00388">
    <property type="entry name" value="HisKA"/>
    <property type="match status" value="1"/>
</dbReference>
<organism evidence="20 21">
    <name type="scientific">Paenibacillus monticola</name>
    <dbReference type="NCBI Taxonomy" id="2666075"/>
    <lineage>
        <taxon>Bacteria</taxon>
        <taxon>Bacillati</taxon>
        <taxon>Bacillota</taxon>
        <taxon>Bacilli</taxon>
        <taxon>Bacillales</taxon>
        <taxon>Paenibacillaceae</taxon>
        <taxon>Paenibacillus</taxon>
    </lineage>
</organism>
<dbReference type="InterPro" id="IPR036097">
    <property type="entry name" value="HisK_dim/P_sf"/>
</dbReference>